<sequence length="423" mass="47889">MLGAVLESANISYHILERAQEPRPLGSAIAISANILPVFEQLGIYEELKSISLPHISLDMYNTNLDNFCSLDGECHRAVTGYEHQIVARPRLYDLLHRKVPEYKISRGKKVIRTKERDDGVTVHCSDGTEYECSILVGADGAYSVVRQNMYKKLDEEGNLPPSDKEDFTIAYINMVGISSPPNPEKYPQLSDTDRTHFRIVIGDSNESCLFVTAPDNQICWGIQIQLSADEATQHQFKNSEWGPESIDTMMKDFEEFPCAFGGTMKEIFDATPKHLISKVFLEEKLFQTWYHGRSVLLGDGAVTAMKDAVVLANCLYNMNDTSEKSIETAFANYYRQRYSDAEYMAKSSAIITNVMYGHRWTDRLLRKVISSYLPNWVKTKGGVVRYSNRPQINWLPLVENPDQGYVLPQEGRELVEKGALAI</sequence>
<dbReference type="EMBL" id="JAAAID010002816">
    <property type="protein sequence ID" value="KAG0003832.1"/>
    <property type="molecule type" value="Genomic_DNA"/>
</dbReference>
<dbReference type="InterPro" id="IPR002938">
    <property type="entry name" value="FAD-bd"/>
</dbReference>
<gene>
    <name evidence="6" type="ORF">BGZ80_005729</name>
</gene>
<dbReference type="AlphaFoldDB" id="A0A9P6SU71"/>
<feature type="domain" description="FAD-binding" evidence="5">
    <location>
        <begin position="1"/>
        <end position="157"/>
    </location>
</feature>
<reference evidence="6" key="1">
    <citation type="journal article" date="2020" name="Fungal Divers.">
        <title>Resolving the Mortierellaceae phylogeny through synthesis of multi-gene phylogenetics and phylogenomics.</title>
        <authorList>
            <person name="Vandepol N."/>
            <person name="Liber J."/>
            <person name="Desiro A."/>
            <person name="Na H."/>
            <person name="Kennedy M."/>
            <person name="Barry K."/>
            <person name="Grigoriev I.V."/>
            <person name="Miller A.N."/>
            <person name="O'Donnell K."/>
            <person name="Stajich J.E."/>
            <person name="Bonito G."/>
        </authorList>
    </citation>
    <scope>NUCLEOTIDE SEQUENCE</scope>
    <source>
        <strain evidence="6">NRRL 2769</strain>
    </source>
</reference>
<keyword evidence="2" id="KW-0285">Flavoprotein</keyword>
<dbReference type="PANTHER" id="PTHR47356:SF2">
    <property type="entry name" value="FAD-BINDING DOMAIN-CONTAINING PROTEIN-RELATED"/>
    <property type="match status" value="1"/>
</dbReference>
<keyword evidence="4" id="KW-0560">Oxidoreductase</keyword>
<dbReference type="InterPro" id="IPR036188">
    <property type="entry name" value="FAD/NAD-bd_sf"/>
</dbReference>
<comment type="similarity">
    <text evidence="1">Belongs to the paxM FAD-dependent monooxygenase family.</text>
</comment>
<accession>A0A9P6SU71</accession>
<evidence type="ECO:0000313" key="6">
    <source>
        <dbReference type="EMBL" id="KAG0003832.1"/>
    </source>
</evidence>
<organism evidence="6 7">
    <name type="scientific">Entomortierella chlamydospora</name>
    <dbReference type="NCBI Taxonomy" id="101097"/>
    <lineage>
        <taxon>Eukaryota</taxon>
        <taxon>Fungi</taxon>
        <taxon>Fungi incertae sedis</taxon>
        <taxon>Mucoromycota</taxon>
        <taxon>Mortierellomycotina</taxon>
        <taxon>Mortierellomycetes</taxon>
        <taxon>Mortierellales</taxon>
        <taxon>Mortierellaceae</taxon>
        <taxon>Entomortierella</taxon>
    </lineage>
</organism>
<evidence type="ECO:0000256" key="2">
    <source>
        <dbReference type="ARBA" id="ARBA00022630"/>
    </source>
</evidence>
<dbReference type="PANTHER" id="PTHR47356">
    <property type="entry name" value="FAD-DEPENDENT MONOOXYGENASE ASQG-RELATED"/>
    <property type="match status" value="1"/>
</dbReference>
<dbReference type="Gene3D" id="3.50.50.60">
    <property type="entry name" value="FAD/NAD(P)-binding domain"/>
    <property type="match status" value="1"/>
</dbReference>
<name>A0A9P6SU71_9FUNG</name>
<dbReference type="SUPFAM" id="SSF51905">
    <property type="entry name" value="FAD/NAD(P)-binding domain"/>
    <property type="match status" value="1"/>
</dbReference>
<evidence type="ECO:0000256" key="3">
    <source>
        <dbReference type="ARBA" id="ARBA00022827"/>
    </source>
</evidence>
<dbReference type="GO" id="GO:0071949">
    <property type="term" value="F:FAD binding"/>
    <property type="evidence" value="ECO:0007669"/>
    <property type="project" value="InterPro"/>
</dbReference>
<dbReference type="GO" id="GO:0004497">
    <property type="term" value="F:monooxygenase activity"/>
    <property type="evidence" value="ECO:0007669"/>
    <property type="project" value="InterPro"/>
</dbReference>
<keyword evidence="3" id="KW-0274">FAD</keyword>
<dbReference type="InterPro" id="IPR050562">
    <property type="entry name" value="FAD_mOase_fung"/>
</dbReference>
<dbReference type="Proteomes" id="UP000703661">
    <property type="component" value="Unassembled WGS sequence"/>
</dbReference>
<evidence type="ECO:0000313" key="7">
    <source>
        <dbReference type="Proteomes" id="UP000703661"/>
    </source>
</evidence>
<evidence type="ECO:0000256" key="1">
    <source>
        <dbReference type="ARBA" id="ARBA00007992"/>
    </source>
</evidence>
<evidence type="ECO:0000256" key="4">
    <source>
        <dbReference type="ARBA" id="ARBA00023002"/>
    </source>
</evidence>
<protein>
    <recommendedName>
        <fullName evidence="5">FAD-binding domain-containing protein</fullName>
    </recommendedName>
</protein>
<dbReference type="Pfam" id="PF01494">
    <property type="entry name" value="FAD_binding_3"/>
    <property type="match status" value="1"/>
</dbReference>
<comment type="caution">
    <text evidence="6">The sequence shown here is derived from an EMBL/GenBank/DDBJ whole genome shotgun (WGS) entry which is preliminary data.</text>
</comment>
<evidence type="ECO:0000259" key="5">
    <source>
        <dbReference type="Pfam" id="PF01494"/>
    </source>
</evidence>
<proteinExistence type="inferred from homology"/>
<keyword evidence="7" id="KW-1185">Reference proteome</keyword>